<dbReference type="GO" id="GO:0008236">
    <property type="term" value="F:serine-type peptidase activity"/>
    <property type="evidence" value="ECO:0007669"/>
    <property type="project" value="UniProtKB-KW"/>
</dbReference>
<dbReference type="Pfam" id="PF01343">
    <property type="entry name" value="Peptidase_S49"/>
    <property type="match status" value="2"/>
</dbReference>
<dbReference type="STRING" id="1122190.GCA_000621105_01439"/>
<evidence type="ECO:0000259" key="9">
    <source>
        <dbReference type="Pfam" id="PF01343"/>
    </source>
</evidence>
<dbReference type="PANTHER" id="PTHR33209:SF1">
    <property type="entry name" value="PEPTIDASE S49 DOMAIN-CONTAINING PROTEIN"/>
    <property type="match status" value="1"/>
</dbReference>
<organism evidence="10 11">
    <name type="scientific">Mannheimia granulomatis</name>
    <dbReference type="NCBI Taxonomy" id="85402"/>
    <lineage>
        <taxon>Bacteria</taxon>
        <taxon>Pseudomonadati</taxon>
        <taxon>Pseudomonadota</taxon>
        <taxon>Gammaproteobacteria</taxon>
        <taxon>Pasteurellales</taxon>
        <taxon>Pasteurellaceae</taxon>
        <taxon>Mannheimia</taxon>
    </lineage>
</organism>
<dbReference type="CDD" id="cd07018">
    <property type="entry name" value="S49_SppA_67K_type"/>
    <property type="match status" value="1"/>
</dbReference>
<evidence type="ECO:0000256" key="7">
    <source>
        <dbReference type="PIRSR" id="PIRSR001217-1"/>
    </source>
</evidence>
<dbReference type="InterPro" id="IPR004635">
    <property type="entry name" value="Pept_S49_SppA"/>
</dbReference>
<comment type="caution">
    <text evidence="10">The sequence shown here is derived from an EMBL/GenBank/DDBJ whole genome shotgun (WGS) entry which is preliminary data.</text>
</comment>
<dbReference type="Gene3D" id="6.20.330.10">
    <property type="match status" value="1"/>
</dbReference>
<comment type="subcellular location">
    <subcellularLocation>
        <location evidence="1">Membrane</location>
    </subcellularLocation>
</comment>
<dbReference type="InterPro" id="IPR004634">
    <property type="entry name" value="Pept_S49_pIV"/>
</dbReference>
<dbReference type="GO" id="GO:0016020">
    <property type="term" value="C:membrane"/>
    <property type="evidence" value="ECO:0007669"/>
    <property type="project" value="UniProtKB-SubCell"/>
</dbReference>
<evidence type="ECO:0000256" key="8">
    <source>
        <dbReference type="SAM" id="Phobius"/>
    </source>
</evidence>
<dbReference type="NCBIfam" id="TIGR00705">
    <property type="entry name" value="SppA_67K"/>
    <property type="match status" value="1"/>
</dbReference>
<keyword evidence="5" id="KW-0720">Serine protease</keyword>
<keyword evidence="4" id="KW-0378">Hydrolase</keyword>
<evidence type="ECO:0000313" key="11">
    <source>
        <dbReference type="Proteomes" id="UP000054123"/>
    </source>
</evidence>
<evidence type="ECO:0000256" key="4">
    <source>
        <dbReference type="ARBA" id="ARBA00022801"/>
    </source>
</evidence>
<dbReference type="InterPro" id="IPR047217">
    <property type="entry name" value="S49_SppA_67K_type_N"/>
</dbReference>
<keyword evidence="8" id="KW-1133">Transmembrane helix</keyword>
<dbReference type="Proteomes" id="UP000054123">
    <property type="component" value="Unassembled WGS sequence"/>
</dbReference>
<dbReference type="PATRIC" id="fig|1450449.3.peg.785"/>
<dbReference type="AlphaFoldDB" id="A0A011NDD3"/>
<evidence type="ECO:0000313" key="10">
    <source>
        <dbReference type="EMBL" id="EXI62435.1"/>
    </source>
</evidence>
<dbReference type="SUPFAM" id="SSF52096">
    <property type="entry name" value="ClpP/crotonase"/>
    <property type="match status" value="2"/>
</dbReference>
<dbReference type="NCBIfam" id="TIGR00706">
    <property type="entry name" value="SppA_dom"/>
    <property type="match status" value="1"/>
</dbReference>
<dbReference type="InterPro" id="IPR029045">
    <property type="entry name" value="ClpP/crotonase-like_dom_sf"/>
</dbReference>
<dbReference type="CDD" id="cd07023">
    <property type="entry name" value="S49_Sppa_N_C"/>
    <property type="match status" value="1"/>
</dbReference>
<sequence length="618" mass="69457">MFKVFNIFYRIFRCIRECVINLFFVLFILMLIPIFAFISEGTQSTKPIFTQGALRLNLEGYLADNREQFADFYRLIQSELGDSKSLKISTFDVVQAIRQAKDDPKITGLVLDLSALQNADFSSLDFVGNEIKHFKTSGKPVIAVGEQYSQKQYYLASFADEIYLNKAGAVELQGLSYSNTYFKALLDKIEAEPHIFRVGTYKSAVEPFIRDDMSPEAKQNAEGWLKDTWHKAVTTIAENRNITPQEIDLTPEVYIEKYKQAKGNDAEFALEQKWVTKLVSNQESQSMLISRFGKNSENSYNHVEFSDYLYELNDRFNNINKPKIAVINVEGEIMDGESDESSVGSETVVKLLQKAREDSNVQGLLLRINSPGGSAMASEIIRQEVEEFQKAGKPVVASMGDIAASGGYWIAATSDKIIASPNTLTGSIGIFGLAVTFEKTAKKFGVTEDGIATSALAQKVGLKTLPKEQGEVLQIGIENGYERFLELVARGRKMSKEAVDKVAQGQVWSGNEALKHGLVDELGDFNTAYSVLSTLINQKRQTENRPEIEQLDLQWFVEEDNSLLGTLARDFKTRLQVKLVSWLDLPWLKKSAQQVDILSRFNDPKQMYLYCLNCGKID</sequence>
<dbReference type="InterPro" id="IPR047272">
    <property type="entry name" value="S49_SppA_C"/>
</dbReference>
<evidence type="ECO:0000256" key="2">
    <source>
        <dbReference type="ARBA" id="ARBA00008683"/>
    </source>
</evidence>
<evidence type="ECO:0000256" key="6">
    <source>
        <dbReference type="ARBA" id="ARBA00023136"/>
    </source>
</evidence>
<dbReference type="Gene3D" id="3.90.226.10">
    <property type="entry name" value="2-enoyl-CoA Hydratase, Chain A, domain 1"/>
    <property type="match status" value="3"/>
</dbReference>
<feature type="domain" description="Peptidase S49" evidence="9">
    <location>
        <begin position="388"/>
        <end position="537"/>
    </location>
</feature>
<evidence type="ECO:0000256" key="5">
    <source>
        <dbReference type="ARBA" id="ARBA00022825"/>
    </source>
</evidence>
<proteinExistence type="inferred from homology"/>
<dbReference type="OrthoDB" id="9764363at2"/>
<evidence type="ECO:0000256" key="3">
    <source>
        <dbReference type="ARBA" id="ARBA00022670"/>
    </source>
</evidence>
<evidence type="ECO:0000256" key="1">
    <source>
        <dbReference type="ARBA" id="ARBA00004370"/>
    </source>
</evidence>
<keyword evidence="8" id="KW-0812">Transmembrane</keyword>
<reference evidence="10 11" key="1">
    <citation type="journal article" date="2014" name="Genome Announc.">
        <title>Genome Sequence of a Presumptive Mannheimia haemolytica Strain with an A1/A6-Cross-Reactive Serotype from a White-Tailed Deer (Odocoileus virginianus).</title>
        <authorList>
            <person name="Lawrence P.K."/>
            <person name="Bey R.F."/>
            <person name="Wiener B."/>
            <person name="Kittichotirat W."/>
            <person name="Bumgarner R.E."/>
        </authorList>
    </citation>
    <scope>NUCLEOTIDE SEQUENCE [LARGE SCALE GENOMIC DNA]</scope>
    <source>
        <strain evidence="10 11">PKL10</strain>
    </source>
</reference>
<gene>
    <name evidence="10" type="ORF">AK33_04100</name>
</gene>
<dbReference type="GO" id="GO:0006465">
    <property type="term" value="P:signal peptide processing"/>
    <property type="evidence" value="ECO:0007669"/>
    <property type="project" value="InterPro"/>
</dbReference>
<dbReference type="PIRSF" id="PIRSF001217">
    <property type="entry name" value="Protease_4_SppA"/>
    <property type="match status" value="1"/>
</dbReference>
<dbReference type="PANTHER" id="PTHR33209">
    <property type="entry name" value="PROTEASE 4"/>
    <property type="match status" value="1"/>
</dbReference>
<accession>A0A011NDD3</accession>
<feature type="domain" description="Peptidase S49" evidence="9">
    <location>
        <begin position="134"/>
        <end position="284"/>
    </location>
</feature>
<name>A0A011NDD3_9PAST</name>
<dbReference type="RefSeq" id="WP_042802142.1">
    <property type="nucleotide sequence ID" value="NZ_AVSP01000013.1"/>
</dbReference>
<comment type="similarity">
    <text evidence="2">Belongs to the peptidase S49 family.</text>
</comment>
<feature type="active site" description="Nucleophile" evidence="7">
    <location>
        <position position="405"/>
    </location>
</feature>
<dbReference type="EMBL" id="JANJ01000003">
    <property type="protein sequence ID" value="EXI62435.1"/>
    <property type="molecule type" value="Genomic_DNA"/>
</dbReference>
<protein>
    <submittedName>
        <fullName evidence="10">Protease</fullName>
    </submittedName>
</protein>
<keyword evidence="3 10" id="KW-0645">Protease</keyword>
<keyword evidence="11" id="KW-1185">Reference proteome</keyword>
<dbReference type="InterPro" id="IPR002142">
    <property type="entry name" value="Peptidase_S49"/>
</dbReference>
<feature type="transmembrane region" description="Helical" evidence="8">
    <location>
        <begin position="20"/>
        <end position="38"/>
    </location>
</feature>
<keyword evidence="6 8" id="KW-0472">Membrane</keyword>
<feature type="active site" description="Proton donor/acceptor" evidence="7">
    <location>
        <position position="202"/>
    </location>
</feature>